<protein>
    <submittedName>
        <fullName evidence="2">Uncharacterized protein</fullName>
    </submittedName>
</protein>
<dbReference type="AlphaFoldDB" id="A0AA35REW0"/>
<dbReference type="Proteomes" id="UP001174909">
    <property type="component" value="Unassembled WGS sequence"/>
</dbReference>
<evidence type="ECO:0000313" key="2">
    <source>
        <dbReference type="EMBL" id="CAI8009682.1"/>
    </source>
</evidence>
<evidence type="ECO:0000256" key="1">
    <source>
        <dbReference type="SAM" id="Phobius"/>
    </source>
</evidence>
<feature type="non-terminal residue" evidence="2">
    <location>
        <position position="191"/>
    </location>
</feature>
<accession>A0AA35REW0</accession>
<reference evidence="2" key="1">
    <citation type="submission" date="2023-03" db="EMBL/GenBank/DDBJ databases">
        <authorList>
            <person name="Steffen K."/>
            <person name="Cardenas P."/>
        </authorList>
    </citation>
    <scope>NUCLEOTIDE SEQUENCE</scope>
</reference>
<comment type="caution">
    <text evidence="2">The sequence shown here is derived from an EMBL/GenBank/DDBJ whole genome shotgun (WGS) entry which is preliminary data.</text>
</comment>
<gene>
    <name evidence="2" type="ORF">GBAR_LOCUS6465</name>
</gene>
<keyword evidence="1" id="KW-1133">Transmembrane helix</keyword>
<proteinExistence type="predicted"/>
<keyword evidence="3" id="KW-1185">Reference proteome</keyword>
<name>A0AA35REW0_GEOBA</name>
<keyword evidence="1" id="KW-0812">Transmembrane</keyword>
<dbReference type="EMBL" id="CASHTH010000986">
    <property type="protein sequence ID" value="CAI8009682.1"/>
    <property type="molecule type" value="Genomic_DNA"/>
</dbReference>
<keyword evidence="1" id="KW-0472">Membrane</keyword>
<feature type="transmembrane region" description="Helical" evidence="1">
    <location>
        <begin position="117"/>
        <end position="145"/>
    </location>
</feature>
<sequence length="191" mass="21903">DSTTDNSTECVSQQELAAVRKQVDQLHSQIYYWQSINIRNIVQDHCSSQNTDNSTTDNSTECVSQQELAAVRKQVDQLHSQIHYWQNINIRNIVQEHCSSQNTTVDLLPTSEDCVDYALIAVPVVSLLLIVTLTTVVVTQCVLIIRMRRSRKNNTESYYTSPTTNTTDVPMYSNEAYSLTMMNTNWEEFER</sequence>
<evidence type="ECO:0000313" key="3">
    <source>
        <dbReference type="Proteomes" id="UP001174909"/>
    </source>
</evidence>
<organism evidence="2 3">
    <name type="scientific">Geodia barretti</name>
    <name type="common">Barrett's horny sponge</name>
    <dbReference type="NCBI Taxonomy" id="519541"/>
    <lineage>
        <taxon>Eukaryota</taxon>
        <taxon>Metazoa</taxon>
        <taxon>Porifera</taxon>
        <taxon>Demospongiae</taxon>
        <taxon>Heteroscleromorpha</taxon>
        <taxon>Tetractinellida</taxon>
        <taxon>Astrophorina</taxon>
        <taxon>Geodiidae</taxon>
        <taxon>Geodia</taxon>
    </lineage>
</organism>